<dbReference type="InterPro" id="IPR011042">
    <property type="entry name" value="6-blade_b-propeller_TolB-like"/>
</dbReference>
<evidence type="ECO:0000256" key="1">
    <source>
        <dbReference type="PROSITE-ProRule" id="PRU00024"/>
    </source>
</evidence>
<organism evidence="3 4">
    <name type="scientific">Mytilus coruscus</name>
    <name type="common">Sea mussel</name>
    <dbReference type="NCBI Taxonomy" id="42192"/>
    <lineage>
        <taxon>Eukaryota</taxon>
        <taxon>Metazoa</taxon>
        <taxon>Spiralia</taxon>
        <taxon>Lophotrochozoa</taxon>
        <taxon>Mollusca</taxon>
        <taxon>Bivalvia</taxon>
        <taxon>Autobranchia</taxon>
        <taxon>Pteriomorphia</taxon>
        <taxon>Mytilida</taxon>
        <taxon>Mytiloidea</taxon>
        <taxon>Mytilidae</taxon>
        <taxon>Mytilinae</taxon>
        <taxon>Mytilus</taxon>
    </lineage>
</organism>
<evidence type="ECO:0000259" key="2">
    <source>
        <dbReference type="PROSITE" id="PS50119"/>
    </source>
</evidence>
<reference evidence="3 4" key="1">
    <citation type="submission" date="2020-06" db="EMBL/GenBank/DDBJ databases">
        <authorList>
            <person name="Li R."/>
            <person name="Bekaert M."/>
        </authorList>
    </citation>
    <scope>NUCLEOTIDE SEQUENCE [LARGE SCALE GENOMIC DNA]</scope>
    <source>
        <strain evidence="4">wild</strain>
    </source>
</reference>
<dbReference type="GO" id="GO:0005654">
    <property type="term" value="C:nucleoplasm"/>
    <property type="evidence" value="ECO:0007669"/>
    <property type="project" value="TreeGrafter"/>
</dbReference>
<dbReference type="OrthoDB" id="10280235at2759"/>
<dbReference type="Gene3D" id="4.10.830.40">
    <property type="match status" value="1"/>
</dbReference>
<dbReference type="EMBL" id="CACVKT020005231">
    <property type="protein sequence ID" value="CAC5393894.1"/>
    <property type="molecule type" value="Genomic_DNA"/>
</dbReference>
<dbReference type="SUPFAM" id="SSF57845">
    <property type="entry name" value="B-box zinc-binding domain"/>
    <property type="match status" value="1"/>
</dbReference>
<keyword evidence="1" id="KW-0862">Zinc</keyword>
<accession>A0A6J8CFT8</accession>
<dbReference type="CDD" id="cd19756">
    <property type="entry name" value="Bbox2"/>
    <property type="match status" value="1"/>
</dbReference>
<dbReference type="PROSITE" id="PS50119">
    <property type="entry name" value="ZF_BBOX"/>
    <property type="match status" value="2"/>
</dbReference>
<dbReference type="InterPro" id="IPR047153">
    <property type="entry name" value="TRIM45/56/19-like"/>
</dbReference>
<name>A0A6J8CFT8_MYTCO</name>
<dbReference type="Proteomes" id="UP000507470">
    <property type="component" value="Unassembled WGS sequence"/>
</dbReference>
<keyword evidence="1" id="KW-0863">Zinc-finger</keyword>
<evidence type="ECO:0000313" key="4">
    <source>
        <dbReference type="Proteomes" id="UP000507470"/>
    </source>
</evidence>
<dbReference type="InterPro" id="IPR000315">
    <property type="entry name" value="Znf_B-box"/>
</dbReference>
<gene>
    <name evidence="3" type="ORF">MCOR_28707</name>
</gene>
<feature type="domain" description="B box-type" evidence="2">
    <location>
        <begin position="74"/>
        <end position="115"/>
    </location>
</feature>
<dbReference type="Gene3D" id="3.30.160.60">
    <property type="entry name" value="Classic Zinc Finger"/>
    <property type="match status" value="1"/>
</dbReference>
<dbReference type="AlphaFoldDB" id="A0A6J8CFT8"/>
<dbReference type="Pfam" id="PF00643">
    <property type="entry name" value="zf-B_box"/>
    <property type="match status" value="1"/>
</dbReference>
<evidence type="ECO:0000313" key="3">
    <source>
        <dbReference type="EMBL" id="CAC5393894.1"/>
    </source>
</evidence>
<sequence>MAFSKSIQKVQAPMSCQMCEESSEIKWKCLQCNFFLCTKCQKLHLKVKSTDKHAIIDIKEIAFYQKQAKDSVDFDNIPCEIHNGQNCCLFCLTCEEVVCPLCIATTHNKHNMIQLDEGYKLTINEVKTLNSELEELLLDNVKRLSKVDSLKSSEDSKYESEKQKILSQDQVLKNEVDHHTKKLLKDLEDRWETLKLSLKEEEDRSQKINKDIELRNKKLYQALHSNNANEVFNTFKEEKRTTQLRTKTVNPTFKRLPQYVPQKIPFLVSQHGELIDPEDENSQDDFVFKVIQQYKTELNFVENLVCCDHGMLWIDYGKGKTLQKVQPNKESINVITNLNIEISDMALLPYGGLLLCTKEPELKIFQKRTSEVEETKYSVAPLISISVHVSVGNKIIVGARNKGERAFPISGPRKVIVMDLDGKKEKVYHLDSKRKPRFSVPRRITSDNDDYIYVIDILSEEDWKGRIVALNSSNGVRWVYKGHPDMKKEQIFQPNDLVSTKSNNIIVTDDQNHMFHILNKGQCIRYLKAEEFGINLPSSLDIGIEGLLYIGCGTHEEEPAEAKIFTVQFSGF</sequence>
<dbReference type="SUPFAM" id="SSF101898">
    <property type="entry name" value="NHL repeat"/>
    <property type="match status" value="1"/>
</dbReference>
<dbReference type="PANTHER" id="PTHR25462:SF296">
    <property type="entry name" value="MEIOTIC P26, ISOFORM F"/>
    <property type="match status" value="1"/>
</dbReference>
<dbReference type="Gene3D" id="2.120.10.30">
    <property type="entry name" value="TolB, C-terminal domain"/>
    <property type="match status" value="1"/>
</dbReference>
<keyword evidence="4" id="KW-1185">Reference proteome</keyword>
<dbReference type="PANTHER" id="PTHR25462">
    <property type="entry name" value="BONUS, ISOFORM C-RELATED"/>
    <property type="match status" value="1"/>
</dbReference>
<keyword evidence="1" id="KW-0479">Metal-binding</keyword>
<proteinExistence type="predicted"/>
<protein>
    <recommendedName>
        <fullName evidence="2">B box-type domain-containing protein</fullName>
    </recommendedName>
</protein>
<dbReference type="GO" id="GO:0061630">
    <property type="term" value="F:ubiquitin protein ligase activity"/>
    <property type="evidence" value="ECO:0007669"/>
    <property type="project" value="TreeGrafter"/>
</dbReference>
<feature type="domain" description="B box-type" evidence="2">
    <location>
        <begin position="11"/>
        <end position="58"/>
    </location>
</feature>
<dbReference type="GO" id="GO:0008270">
    <property type="term" value="F:zinc ion binding"/>
    <property type="evidence" value="ECO:0007669"/>
    <property type="project" value="UniProtKB-KW"/>
</dbReference>
<dbReference type="CDD" id="cd19757">
    <property type="entry name" value="Bbox1"/>
    <property type="match status" value="1"/>
</dbReference>